<feature type="chain" id="PRO_5045964942" evidence="1">
    <location>
        <begin position="22"/>
        <end position="89"/>
    </location>
</feature>
<keyword evidence="1" id="KW-0732">Signal</keyword>
<evidence type="ECO:0000313" key="2">
    <source>
        <dbReference type="EMBL" id="MEX1667671.1"/>
    </source>
</evidence>
<dbReference type="Proteomes" id="UP001557485">
    <property type="component" value="Unassembled WGS sequence"/>
</dbReference>
<dbReference type="Pfam" id="PF12266">
    <property type="entry name" value="DUF3613"/>
    <property type="match status" value="1"/>
</dbReference>
<evidence type="ECO:0000313" key="3">
    <source>
        <dbReference type="Proteomes" id="UP001557485"/>
    </source>
</evidence>
<dbReference type="EMBL" id="JBFRYA010000001">
    <property type="protein sequence ID" value="MEX1667671.1"/>
    <property type="molecule type" value="Genomic_DNA"/>
</dbReference>
<protein>
    <submittedName>
        <fullName evidence="2">DUF3613 domain-containing protein</fullName>
    </submittedName>
</protein>
<organism evidence="2 3">
    <name type="scientific">Zhongshania guokunii</name>
    <dbReference type="NCBI Taxonomy" id="641783"/>
    <lineage>
        <taxon>Bacteria</taxon>
        <taxon>Pseudomonadati</taxon>
        <taxon>Pseudomonadota</taxon>
        <taxon>Gammaproteobacteria</taxon>
        <taxon>Cellvibrionales</taxon>
        <taxon>Spongiibacteraceae</taxon>
        <taxon>Zhongshania</taxon>
    </lineage>
</organism>
<feature type="signal peptide" evidence="1">
    <location>
        <begin position="1"/>
        <end position="21"/>
    </location>
</feature>
<comment type="caution">
    <text evidence="2">The sequence shown here is derived from an EMBL/GenBank/DDBJ whole genome shotgun (WGS) entry which is preliminary data.</text>
</comment>
<name>A0ABV3U1E3_9GAMM</name>
<reference evidence="2 3" key="1">
    <citation type="journal article" date="2011" name="Int. J. Syst. Evol. Microbiol.">
        <title>Zhongshania antarctica gen. nov., sp. nov. and Zhongshania guokunii sp. nov., gammaproteobacteria respectively isolated from coastal attached (fast) ice and surface seawater of the Antarctic.</title>
        <authorList>
            <person name="Li H.J."/>
            <person name="Zhang X.Y."/>
            <person name="Chen C.X."/>
            <person name="Zhang Y.J."/>
            <person name="Gao Z.M."/>
            <person name="Yu Y."/>
            <person name="Chen X.L."/>
            <person name="Chen B."/>
            <person name="Zhang Y.Z."/>
        </authorList>
    </citation>
    <scope>NUCLEOTIDE SEQUENCE [LARGE SCALE GENOMIC DNA]</scope>
    <source>
        <strain evidence="2 3">ZS6-22T</strain>
    </source>
</reference>
<accession>A0ABV3U1E3</accession>
<dbReference type="RefSeq" id="WP_368379980.1">
    <property type="nucleotide sequence ID" value="NZ_JBFRYA010000001.1"/>
</dbReference>
<dbReference type="InterPro" id="IPR022053">
    <property type="entry name" value="DUF3613"/>
</dbReference>
<evidence type="ECO:0000256" key="1">
    <source>
        <dbReference type="SAM" id="SignalP"/>
    </source>
</evidence>
<sequence length="89" mass="9864">MKPVIFALAFSAFATSMQTLAEPEVVYTPNTKFQTVTSRLLAQQSSGQNASSQEQHLSGKVSTEVYNRYVKSFSHPIPERFGSDSFKAE</sequence>
<gene>
    <name evidence="2" type="ORF">AB4876_02035</name>
</gene>
<proteinExistence type="predicted"/>
<keyword evidence="3" id="KW-1185">Reference proteome</keyword>